<keyword evidence="2" id="KW-1185">Reference proteome</keyword>
<dbReference type="EMBL" id="LIAE01010017">
    <property type="protein sequence ID" value="PAV66941.1"/>
    <property type="molecule type" value="Genomic_DNA"/>
</dbReference>
<reference evidence="1 2" key="1">
    <citation type="journal article" date="2017" name="Curr. Biol.">
        <title>Genome architecture and evolution of a unichromosomal asexual nematode.</title>
        <authorList>
            <person name="Fradin H."/>
            <person name="Zegar C."/>
            <person name="Gutwein M."/>
            <person name="Lucas J."/>
            <person name="Kovtun M."/>
            <person name="Corcoran D."/>
            <person name="Baugh L.R."/>
            <person name="Kiontke K."/>
            <person name="Gunsalus K."/>
            <person name="Fitch D.H."/>
            <person name="Piano F."/>
        </authorList>
    </citation>
    <scope>NUCLEOTIDE SEQUENCE [LARGE SCALE GENOMIC DNA]</scope>
    <source>
        <strain evidence="1">PF1309</strain>
    </source>
</reference>
<dbReference type="Proteomes" id="UP000218231">
    <property type="component" value="Unassembled WGS sequence"/>
</dbReference>
<sequence length="253" mass="27796">MMTPAMMYNGNASNMTDDIWLKPALTRNDALPKLPTLKRKSTAAAKHIGTGTPITNKMHKMAASIRIYSIIFYVDSAAIGQASPTGIASCATPTGKFISVDIMPKRSDQLASLHFRGATNLAIYHTSLHARVEFCPRDCRHLVAKLFHQRAVSRTTWPYTDAHALINTWLLWVSNFFGESSATHTISKYTKEAQALRLDKPVDDFVRKAITAIGFFGFIIVTQLAGGEYADFDPAFTAGFYLISESLGCLAGI</sequence>
<gene>
    <name evidence="1" type="ORF">WR25_17889</name>
</gene>
<name>A0A2A2JZ31_9BILA</name>
<dbReference type="AlphaFoldDB" id="A0A2A2JZ31"/>
<comment type="caution">
    <text evidence="1">The sequence shown here is derived from an EMBL/GenBank/DDBJ whole genome shotgun (WGS) entry which is preliminary data.</text>
</comment>
<accession>A0A2A2JZ31</accession>
<evidence type="ECO:0000313" key="1">
    <source>
        <dbReference type="EMBL" id="PAV66941.1"/>
    </source>
</evidence>
<evidence type="ECO:0000313" key="2">
    <source>
        <dbReference type="Proteomes" id="UP000218231"/>
    </source>
</evidence>
<organism evidence="1 2">
    <name type="scientific">Diploscapter pachys</name>
    <dbReference type="NCBI Taxonomy" id="2018661"/>
    <lineage>
        <taxon>Eukaryota</taxon>
        <taxon>Metazoa</taxon>
        <taxon>Ecdysozoa</taxon>
        <taxon>Nematoda</taxon>
        <taxon>Chromadorea</taxon>
        <taxon>Rhabditida</taxon>
        <taxon>Rhabditina</taxon>
        <taxon>Rhabditomorpha</taxon>
        <taxon>Rhabditoidea</taxon>
        <taxon>Rhabditidae</taxon>
        <taxon>Diploscapter</taxon>
    </lineage>
</organism>
<proteinExistence type="predicted"/>
<protein>
    <submittedName>
        <fullName evidence="1">Uncharacterized protein</fullName>
    </submittedName>
</protein>